<dbReference type="ESTHER" id="9crus-a0a0p6ig82">
    <property type="family name" value="Carb_B_Arthropoda"/>
</dbReference>
<evidence type="ECO:0000313" key="7">
    <source>
        <dbReference type="EMBL" id="KZS04015.1"/>
    </source>
</evidence>
<feature type="domain" description="Carboxylesterase type B" evidence="6">
    <location>
        <begin position="81"/>
        <end position="579"/>
    </location>
</feature>
<accession>A0A164LDR0</accession>
<dbReference type="Proteomes" id="UP000076858">
    <property type="component" value="Unassembled WGS sequence"/>
</dbReference>
<dbReference type="SUPFAM" id="SSF53474">
    <property type="entry name" value="alpha/beta-Hydrolases"/>
    <property type="match status" value="1"/>
</dbReference>
<dbReference type="GO" id="GO:0052689">
    <property type="term" value="F:carboxylic ester hydrolase activity"/>
    <property type="evidence" value="ECO:0007669"/>
    <property type="project" value="UniProtKB-KW"/>
</dbReference>
<reference evidence="7 8" key="1">
    <citation type="submission" date="2016-03" db="EMBL/GenBank/DDBJ databases">
        <title>EvidentialGene: Evidence-directed Construction of Genes on Genomes.</title>
        <authorList>
            <person name="Gilbert D.G."/>
            <person name="Choi J.-H."/>
            <person name="Mockaitis K."/>
            <person name="Colbourne J."/>
            <person name="Pfrender M."/>
        </authorList>
    </citation>
    <scope>NUCLEOTIDE SEQUENCE [LARGE SCALE GENOMIC DNA]</scope>
    <source>
        <strain evidence="7 8">Xinb3</strain>
        <tissue evidence="7">Complete organism</tissue>
    </source>
</reference>
<dbReference type="EC" id="3.1.1.-" evidence="5"/>
<protein>
    <recommendedName>
        <fullName evidence="5">Carboxylic ester hydrolase</fullName>
        <ecNumber evidence="5">3.1.1.-</ecNumber>
    </recommendedName>
</protein>
<dbReference type="FunFam" id="3.40.50.1820:FF:000092">
    <property type="entry name" value="Carboxylic ester hydrolase"/>
    <property type="match status" value="1"/>
</dbReference>
<keyword evidence="4" id="KW-0325">Glycoprotein</keyword>
<comment type="similarity">
    <text evidence="1 5">Belongs to the type-B carboxylesterase/lipase family.</text>
</comment>
<proteinExistence type="inferred from homology"/>
<keyword evidence="8" id="KW-1185">Reference proteome</keyword>
<keyword evidence="3 5" id="KW-0378">Hydrolase</keyword>
<gene>
    <name evidence="7" type="ORF">APZ42_033092</name>
</gene>
<evidence type="ECO:0000256" key="4">
    <source>
        <dbReference type="ARBA" id="ARBA00023180"/>
    </source>
</evidence>
<dbReference type="PROSITE" id="PS00122">
    <property type="entry name" value="CARBOXYLESTERASE_B_1"/>
    <property type="match status" value="1"/>
</dbReference>
<sequence length="601" mass="68750">MIGIKLFFHRCRVIYSKQSTRGPSKERRRESMRVWSDTGLGRRCVRRVDWSSPSNMKFLSLLCLLHICYLKERFPLATIPKLGQVRGSKMTSVSGRMFYAFRGIPYAQPPVGELRFRDPVPVIPWLGKIYDASQEGPTCVQFHGNLRLVIGVEDCLTLNVYTHDLNFTDSGRPVMVWIPGGAWYKGSGNGVTNFWGPGYFLDRNVVLVSINYRLGPLGFLSTEDSEAPGNYGLLDQSMALRWIRDNIRYFGGNPDSVTIFGCSAGAASVHYHLLSPHSKGLFHRAIAQSGSSLNSWALEKSVGSYTRRLGQHFNCPHSNSSEMVACLRTKPAREIVGFRRKIEIMIEYPIAFGPRVDVERKLPFLPDDPRNLIKHKRINSVPLITGLNSNEGALIVLMLLSNNRELLRKFNKDPVKYLRLVVNADHVNDKIVQQISNRYFALDKPFHPNQLPKLVEIFSDYAFFQDIDESVQLLAKFSDQPTFYYLYNHRSQLSLQNVLGVSSSTDLSGSHVDELFLMFSHLALPRLRSPRDVKVSNMLLDLWTTFAKNGIPRSDLLSPVWLPTKEEEPRYLRIEAEHPSLVNESMPFHERIQYWKRKLRK</sequence>
<dbReference type="Gene3D" id="3.40.50.1820">
    <property type="entry name" value="alpha/beta hydrolase"/>
    <property type="match status" value="1"/>
</dbReference>
<comment type="caution">
    <text evidence="7">The sequence shown here is derived from an EMBL/GenBank/DDBJ whole genome shotgun (WGS) entry which is preliminary data.</text>
</comment>
<dbReference type="InterPro" id="IPR029058">
    <property type="entry name" value="AB_hydrolase_fold"/>
</dbReference>
<organism evidence="7 8">
    <name type="scientific">Daphnia magna</name>
    <dbReference type="NCBI Taxonomy" id="35525"/>
    <lineage>
        <taxon>Eukaryota</taxon>
        <taxon>Metazoa</taxon>
        <taxon>Ecdysozoa</taxon>
        <taxon>Arthropoda</taxon>
        <taxon>Crustacea</taxon>
        <taxon>Branchiopoda</taxon>
        <taxon>Diplostraca</taxon>
        <taxon>Cladocera</taxon>
        <taxon>Anomopoda</taxon>
        <taxon>Daphniidae</taxon>
        <taxon>Daphnia</taxon>
    </lineage>
</organism>
<dbReference type="PANTHER" id="PTHR43142:SF1">
    <property type="entry name" value="CARBOXYLIC ESTER HYDROLASE"/>
    <property type="match status" value="1"/>
</dbReference>
<dbReference type="PANTHER" id="PTHR43142">
    <property type="entry name" value="CARBOXYLIC ESTER HYDROLASE"/>
    <property type="match status" value="1"/>
</dbReference>
<evidence type="ECO:0000259" key="6">
    <source>
        <dbReference type="Pfam" id="PF00135"/>
    </source>
</evidence>
<evidence type="ECO:0000256" key="2">
    <source>
        <dbReference type="ARBA" id="ARBA00022487"/>
    </source>
</evidence>
<keyword evidence="2" id="KW-0719">Serine esterase</keyword>
<dbReference type="AlphaFoldDB" id="A0A164LDR0"/>
<evidence type="ECO:0000256" key="1">
    <source>
        <dbReference type="ARBA" id="ARBA00005964"/>
    </source>
</evidence>
<dbReference type="STRING" id="35525.A0A164LDR0"/>
<dbReference type="Pfam" id="PF00135">
    <property type="entry name" value="COesterase"/>
    <property type="match status" value="1"/>
</dbReference>
<dbReference type="OrthoDB" id="6846267at2759"/>
<dbReference type="CDD" id="cd00312">
    <property type="entry name" value="Esterase_lipase"/>
    <property type="match status" value="1"/>
</dbReference>
<evidence type="ECO:0000256" key="5">
    <source>
        <dbReference type="RuleBase" id="RU361235"/>
    </source>
</evidence>
<evidence type="ECO:0000313" key="8">
    <source>
        <dbReference type="Proteomes" id="UP000076858"/>
    </source>
</evidence>
<name>A0A164LDR0_9CRUS</name>
<evidence type="ECO:0000256" key="3">
    <source>
        <dbReference type="ARBA" id="ARBA00022801"/>
    </source>
</evidence>
<dbReference type="InterPro" id="IPR002018">
    <property type="entry name" value="CarbesteraseB"/>
</dbReference>
<dbReference type="InterPro" id="IPR019826">
    <property type="entry name" value="Carboxylesterase_B_AS"/>
</dbReference>
<dbReference type="EMBL" id="LRGB01003146">
    <property type="protein sequence ID" value="KZS04015.1"/>
    <property type="molecule type" value="Genomic_DNA"/>
</dbReference>